<proteinExistence type="predicted"/>
<reference evidence="1 2" key="1">
    <citation type="submission" date="2018-08" db="EMBL/GenBank/DDBJ databases">
        <title>Recombination of ecologically and evolutionarily significant loci maintains genetic cohesion in the Pseudomonas syringae species complex.</title>
        <authorList>
            <person name="Dillon M."/>
            <person name="Thakur S."/>
            <person name="Almeida R.N.D."/>
            <person name="Weir B.S."/>
            <person name="Guttman D.S."/>
        </authorList>
    </citation>
    <scope>NUCLEOTIDE SEQUENCE [LARGE SCALE GENOMIC DNA]</scope>
    <source>
        <strain evidence="1 2">ICMP 9829</strain>
    </source>
</reference>
<sequence length="109" mass="12041">MNTCAKALLITDECRNCGQHLPAHVAMTAAECPVCHSGDLVEVLTVETKALDAALNQMPRCMEYTVVFRMDDGCSRRSFMEKLTETFADQEVEILEIQAGNKLSGSEEQ</sequence>
<evidence type="ECO:0000313" key="2">
    <source>
        <dbReference type="Proteomes" id="UP000274212"/>
    </source>
</evidence>
<name>A0A0P9LNX8_9PSED</name>
<dbReference type="Proteomes" id="UP000274212">
    <property type="component" value="Unassembled WGS sequence"/>
</dbReference>
<gene>
    <name evidence="1" type="ORF">ALP36_01238</name>
</gene>
<comment type="caution">
    <text evidence="1">The sequence shown here is derived from an EMBL/GenBank/DDBJ whole genome shotgun (WGS) entry which is preliminary data.</text>
</comment>
<dbReference type="AlphaFoldDB" id="A0A0P9LNX8"/>
<protein>
    <submittedName>
        <fullName evidence="1">Uncharacterized protein</fullName>
    </submittedName>
</protein>
<dbReference type="EMBL" id="RBTT01000071">
    <property type="protein sequence ID" value="RMU11029.1"/>
    <property type="molecule type" value="Genomic_DNA"/>
</dbReference>
<evidence type="ECO:0000313" key="1">
    <source>
        <dbReference type="EMBL" id="RMU11029.1"/>
    </source>
</evidence>
<organism evidence="1 2">
    <name type="scientific">Pseudomonas syringae pv. coriandricola</name>
    <dbReference type="NCBI Taxonomy" id="264453"/>
    <lineage>
        <taxon>Bacteria</taxon>
        <taxon>Pseudomonadati</taxon>
        <taxon>Pseudomonadota</taxon>
        <taxon>Gammaproteobacteria</taxon>
        <taxon>Pseudomonadales</taxon>
        <taxon>Pseudomonadaceae</taxon>
        <taxon>Pseudomonas</taxon>
    </lineage>
</organism>
<dbReference type="RefSeq" id="WP_057447019.1">
    <property type="nucleotide sequence ID" value="NZ_LJPZ01000213.1"/>
</dbReference>
<accession>A0A0P9LNX8</accession>